<dbReference type="GO" id="GO:0006882">
    <property type="term" value="P:intracellular zinc ion homeostasis"/>
    <property type="evidence" value="ECO:0007669"/>
    <property type="project" value="TreeGrafter"/>
</dbReference>
<feature type="transmembrane region" description="Helical" evidence="7">
    <location>
        <begin position="113"/>
        <end position="133"/>
    </location>
</feature>
<keyword evidence="6 7" id="KW-0472">Membrane</keyword>
<evidence type="ECO:0000256" key="3">
    <source>
        <dbReference type="ARBA" id="ARBA00022448"/>
    </source>
</evidence>
<proteinExistence type="inferred from homology"/>
<sequence>MATNNQQKVGVLQFVFFLNLAVALAKVAVGALTGLLNLVADGIHSLGDSVSNIIGIVGIRLGDRPADDKYPYGYSKFETVATIVVSAMLLVAAIEILEAAWRRAFAPVVPTIGLLPFAVVLITVVINLFVYWYERKRGKELASEFLKVDANHTLSDVFVSMTVLVGLVLLKIGYAFVDPLVSVVIVFFILKLFYSNVKEAAEILCDSTRIPKQDIERVASSIAGVRFCHAARSRGREDAVFMDLHVGVDPDITVERAHQEVSRHIEARLRERYPQLISVIIRIEPDRKELPCEHTT</sequence>
<reference evidence="10 11" key="1">
    <citation type="journal article" date="2016" name="Nat. Commun.">
        <title>Thousands of microbial genomes shed light on interconnected biogeochemical processes in an aquifer system.</title>
        <authorList>
            <person name="Anantharaman K."/>
            <person name="Brown C.T."/>
            <person name="Hug L.A."/>
            <person name="Sharon I."/>
            <person name="Castelle C.J."/>
            <person name="Probst A.J."/>
            <person name="Thomas B.C."/>
            <person name="Singh A."/>
            <person name="Wilkins M.J."/>
            <person name="Karaoz U."/>
            <person name="Brodie E.L."/>
            <person name="Williams K.H."/>
            <person name="Hubbard S.S."/>
            <person name="Banfield J.F."/>
        </authorList>
    </citation>
    <scope>NUCLEOTIDE SEQUENCE [LARGE SCALE GENOMIC DNA]</scope>
</reference>
<evidence type="ECO:0000256" key="4">
    <source>
        <dbReference type="ARBA" id="ARBA00022692"/>
    </source>
</evidence>
<dbReference type="InterPro" id="IPR002524">
    <property type="entry name" value="Cation_efflux"/>
</dbReference>
<dbReference type="GO" id="GO:0015341">
    <property type="term" value="F:zinc efflux antiporter activity"/>
    <property type="evidence" value="ECO:0007669"/>
    <property type="project" value="TreeGrafter"/>
</dbReference>
<feature type="domain" description="Cation efflux protein transmembrane" evidence="8">
    <location>
        <begin position="14"/>
        <end position="205"/>
    </location>
</feature>
<keyword evidence="4 7" id="KW-0812">Transmembrane</keyword>
<dbReference type="SUPFAM" id="SSF160240">
    <property type="entry name" value="Cation efflux protein cytoplasmic domain-like"/>
    <property type="match status" value="1"/>
</dbReference>
<dbReference type="GO" id="GO:0015086">
    <property type="term" value="F:cadmium ion transmembrane transporter activity"/>
    <property type="evidence" value="ECO:0007669"/>
    <property type="project" value="TreeGrafter"/>
</dbReference>
<evidence type="ECO:0000259" key="8">
    <source>
        <dbReference type="Pfam" id="PF01545"/>
    </source>
</evidence>
<dbReference type="NCBIfam" id="TIGR01297">
    <property type="entry name" value="CDF"/>
    <property type="match status" value="1"/>
</dbReference>
<evidence type="ECO:0000313" key="11">
    <source>
        <dbReference type="Proteomes" id="UP000177811"/>
    </source>
</evidence>
<evidence type="ECO:0000259" key="9">
    <source>
        <dbReference type="Pfam" id="PF16916"/>
    </source>
</evidence>
<evidence type="ECO:0000256" key="2">
    <source>
        <dbReference type="ARBA" id="ARBA00008114"/>
    </source>
</evidence>
<dbReference type="Gene3D" id="3.30.70.1350">
    <property type="entry name" value="Cation efflux protein, cytoplasmic domain"/>
    <property type="match status" value="1"/>
</dbReference>
<dbReference type="AlphaFoldDB" id="A0A1G2KPS8"/>
<evidence type="ECO:0000256" key="1">
    <source>
        <dbReference type="ARBA" id="ARBA00004141"/>
    </source>
</evidence>
<feature type="transmembrane region" description="Helical" evidence="7">
    <location>
        <begin position="176"/>
        <end position="194"/>
    </location>
</feature>
<dbReference type="EMBL" id="MHQL01000067">
    <property type="protein sequence ID" value="OHA01254.1"/>
    <property type="molecule type" value="Genomic_DNA"/>
</dbReference>
<dbReference type="GO" id="GO:0015093">
    <property type="term" value="F:ferrous iron transmembrane transporter activity"/>
    <property type="evidence" value="ECO:0007669"/>
    <property type="project" value="TreeGrafter"/>
</dbReference>
<comment type="caution">
    <text evidence="10">The sequence shown here is derived from an EMBL/GenBank/DDBJ whole genome shotgun (WGS) entry which is preliminary data.</text>
</comment>
<dbReference type="InterPro" id="IPR027470">
    <property type="entry name" value="Cation_efflux_CTD"/>
</dbReference>
<dbReference type="Pfam" id="PF01545">
    <property type="entry name" value="Cation_efflux"/>
    <property type="match status" value="1"/>
</dbReference>
<dbReference type="PANTHER" id="PTHR43840">
    <property type="entry name" value="MITOCHONDRIAL METAL TRANSPORTER 1-RELATED"/>
    <property type="match status" value="1"/>
</dbReference>
<name>A0A1G2KPS8_9BACT</name>
<dbReference type="Proteomes" id="UP000177811">
    <property type="component" value="Unassembled WGS sequence"/>
</dbReference>
<keyword evidence="5 7" id="KW-1133">Transmembrane helix</keyword>
<dbReference type="InterPro" id="IPR058533">
    <property type="entry name" value="Cation_efflux_TM"/>
</dbReference>
<evidence type="ECO:0000256" key="5">
    <source>
        <dbReference type="ARBA" id="ARBA00022989"/>
    </source>
</evidence>
<evidence type="ECO:0000256" key="6">
    <source>
        <dbReference type="ARBA" id="ARBA00023136"/>
    </source>
</evidence>
<gene>
    <name evidence="10" type="ORF">A3C16_02895</name>
</gene>
<evidence type="ECO:0000313" key="10">
    <source>
        <dbReference type="EMBL" id="OHA01254.1"/>
    </source>
</evidence>
<protein>
    <submittedName>
        <fullName evidence="10">Uncharacterized protein</fullName>
    </submittedName>
</protein>
<dbReference type="InterPro" id="IPR050291">
    <property type="entry name" value="CDF_Transporter"/>
</dbReference>
<dbReference type="InterPro" id="IPR027469">
    <property type="entry name" value="Cation_efflux_TMD_sf"/>
</dbReference>
<dbReference type="Gene3D" id="1.20.1510.10">
    <property type="entry name" value="Cation efflux protein transmembrane domain"/>
    <property type="match status" value="1"/>
</dbReference>
<accession>A0A1G2KPS8</accession>
<comment type="similarity">
    <text evidence="2">Belongs to the cation diffusion facilitator (CDF) transporter (TC 2.A.4) family.</text>
</comment>
<dbReference type="GO" id="GO:0005886">
    <property type="term" value="C:plasma membrane"/>
    <property type="evidence" value="ECO:0007669"/>
    <property type="project" value="TreeGrafter"/>
</dbReference>
<dbReference type="PANTHER" id="PTHR43840:SF15">
    <property type="entry name" value="MITOCHONDRIAL METAL TRANSPORTER 1-RELATED"/>
    <property type="match status" value="1"/>
</dbReference>
<evidence type="ECO:0000256" key="7">
    <source>
        <dbReference type="SAM" id="Phobius"/>
    </source>
</evidence>
<dbReference type="Pfam" id="PF16916">
    <property type="entry name" value="ZT_dimer"/>
    <property type="match status" value="1"/>
</dbReference>
<feature type="domain" description="Cation efflux protein cytoplasmic" evidence="9">
    <location>
        <begin position="213"/>
        <end position="285"/>
    </location>
</feature>
<feature type="transmembrane region" description="Helical" evidence="7">
    <location>
        <begin position="12"/>
        <end position="36"/>
    </location>
</feature>
<dbReference type="SUPFAM" id="SSF161111">
    <property type="entry name" value="Cation efflux protein transmembrane domain-like"/>
    <property type="match status" value="1"/>
</dbReference>
<feature type="transmembrane region" description="Helical" evidence="7">
    <location>
        <begin position="80"/>
        <end position="101"/>
    </location>
</feature>
<comment type="subcellular location">
    <subcellularLocation>
        <location evidence="1">Membrane</location>
        <topology evidence="1">Multi-pass membrane protein</topology>
    </subcellularLocation>
</comment>
<organism evidence="10 11">
    <name type="scientific">Candidatus Sungbacteria bacterium RIFCSPHIGHO2_02_FULL_51_29</name>
    <dbReference type="NCBI Taxonomy" id="1802273"/>
    <lineage>
        <taxon>Bacteria</taxon>
        <taxon>Candidatus Sungiibacteriota</taxon>
    </lineage>
</organism>
<keyword evidence="3" id="KW-0813">Transport</keyword>
<dbReference type="InterPro" id="IPR036837">
    <property type="entry name" value="Cation_efflux_CTD_sf"/>
</dbReference>